<dbReference type="AlphaFoldDB" id="A0A1Y2FPI7"/>
<accession>A0A1Y2FPI7</accession>
<gene>
    <name evidence="1" type="ORF">LY90DRAFT_499013</name>
</gene>
<dbReference type="EMBL" id="MCOG01000003">
    <property type="protein sequence ID" value="ORY85901.1"/>
    <property type="molecule type" value="Genomic_DNA"/>
</dbReference>
<evidence type="ECO:0000313" key="1">
    <source>
        <dbReference type="EMBL" id="ORY85901.1"/>
    </source>
</evidence>
<proteinExistence type="predicted"/>
<evidence type="ECO:0000313" key="2">
    <source>
        <dbReference type="Proteomes" id="UP000193920"/>
    </source>
</evidence>
<comment type="caution">
    <text evidence="1">The sequence shown here is derived from an EMBL/GenBank/DDBJ whole genome shotgun (WGS) entry which is preliminary data.</text>
</comment>
<reference evidence="1 2" key="1">
    <citation type="submission" date="2016-08" db="EMBL/GenBank/DDBJ databases">
        <title>A Parts List for Fungal Cellulosomes Revealed by Comparative Genomics.</title>
        <authorList>
            <consortium name="DOE Joint Genome Institute"/>
            <person name="Haitjema C.H."/>
            <person name="Gilmore S.P."/>
            <person name="Henske J.K."/>
            <person name="Solomon K.V."/>
            <person name="De Groot R."/>
            <person name="Kuo A."/>
            <person name="Mondo S.J."/>
            <person name="Salamov A.A."/>
            <person name="Labutti K."/>
            <person name="Zhao Z."/>
            <person name="Chiniquy J."/>
            <person name="Barry K."/>
            <person name="Brewer H.M."/>
            <person name="Purvine S.O."/>
            <person name="Wright A.T."/>
            <person name="Boxma B."/>
            <person name="Van Alen T."/>
            <person name="Hackstein J.H."/>
            <person name="Baker S.E."/>
            <person name="Grigoriev I.V."/>
            <person name="O'Malley M.A."/>
        </authorList>
    </citation>
    <scope>NUCLEOTIDE SEQUENCE [LARGE SCALE GENOMIC DNA]</scope>
    <source>
        <strain evidence="1 2">G1</strain>
    </source>
</reference>
<sequence length="149" mass="17442">MYLILIFKERYINTQETIIFLTNIIMVLCTKINLIYFQDGSNNELINKIVEEFNIYSIKNNLDITLVENVYSSITTEEAYSETLDYLLSTKSIKYDLIINDIVYSKKFANYLTNLNEYIPQSLLDKYSYGILKDTNIVNNNMVTLVINI</sequence>
<keyword evidence="2" id="KW-1185">Reference proteome</keyword>
<protein>
    <submittedName>
        <fullName evidence="1">Uncharacterized protein</fullName>
    </submittedName>
</protein>
<dbReference type="Proteomes" id="UP000193920">
    <property type="component" value="Unassembled WGS sequence"/>
</dbReference>
<organism evidence="1 2">
    <name type="scientific">Neocallimastix californiae</name>
    <dbReference type="NCBI Taxonomy" id="1754190"/>
    <lineage>
        <taxon>Eukaryota</taxon>
        <taxon>Fungi</taxon>
        <taxon>Fungi incertae sedis</taxon>
        <taxon>Chytridiomycota</taxon>
        <taxon>Chytridiomycota incertae sedis</taxon>
        <taxon>Neocallimastigomycetes</taxon>
        <taxon>Neocallimastigales</taxon>
        <taxon>Neocallimastigaceae</taxon>
        <taxon>Neocallimastix</taxon>
    </lineage>
</organism>
<name>A0A1Y2FPI7_9FUNG</name>
<dbReference type="OrthoDB" id="10395653at2759"/>
<dbReference type="Gene3D" id="3.40.190.10">
    <property type="entry name" value="Periplasmic binding protein-like II"/>
    <property type="match status" value="1"/>
</dbReference>